<evidence type="ECO:0000313" key="3">
    <source>
        <dbReference type="EMBL" id="QCY68745.1"/>
    </source>
</evidence>
<feature type="transmembrane region" description="Helical" evidence="1">
    <location>
        <begin position="12"/>
        <end position="38"/>
    </location>
</feature>
<accession>A0A5B7X0H9</accession>
<evidence type="ECO:0000259" key="2">
    <source>
        <dbReference type="Pfam" id="PF06724"/>
    </source>
</evidence>
<feature type="transmembrane region" description="Helical" evidence="1">
    <location>
        <begin position="190"/>
        <end position="215"/>
    </location>
</feature>
<dbReference type="Pfam" id="PF06724">
    <property type="entry name" value="DUF1206"/>
    <property type="match status" value="3"/>
</dbReference>
<protein>
    <submittedName>
        <fullName evidence="3">DUF1206 domain-containing protein</fullName>
    </submittedName>
</protein>
<feature type="transmembrane region" description="Helical" evidence="1">
    <location>
        <begin position="243"/>
        <end position="264"/>
    </location>
</feature>
<feature type="domain" description="DUF1206" evidence="2">
    <location>
        <begin position="103"/>
        <end position="173"/>
    </location>
</feature>
<feature type="domain" description="DUF1206" evidence="2">
    <location>
        <begin position="18"/>
        <end position="84"/>
    </location>
</feature>
<keyword evidence="1" id="KW-0812">Transmembrane</keyword>
<keyword evidence="1" id="KW-0472">Membrane</keyword>
<feature type="domain" description="DUF1206" evidence="2">
    <location>
        <begin position="198"/>
        <end position="265"/>
    </location>
</feature>
<feature type="transmembrane region" description="Helical" evidence="1">
    <location>
        <begin position="101"/>
        <end position="122"/>
    </location>
</feature>
<feature type="transmembrane region" description="Helical" evidence="1">
    <location>
        <begin position="58"/>
        <end position="80"/>
    </location>
</feature>
<dbReference type="RefSeq" id="WP_139065331.1">
    <property type="nucleotide sequence ID" value="NZ_CP040812.1"/>
</dbReference>
<dbReference type="EMBL" id="CP040812">
    <property type="protein sequence ID" value="QCY68745.1"/>
    <property type="molecule type" value="Genomic_DNA"/>
</dbReference>
<reference evidence="3 4" key="1">
    <citation type="submission" date="2019-06" db="EMBL/GenBank/DDBJ databases">
        <title>Complete genome sequence of Antarcticibacterium flavum KCTC 52984T from an Antarctic marine sediment.</title>
        <authorList>
            <person name="Lee Y.M."/>
            <person name="Shin S.C."/>
        </authorList>
    </citation>
    <scope>NUCLEOTIDE SEQUENCE [LARGE SCALE GENOMIC DNA]</scope>
    <source>
        <strain evidence="3 4">KCTC 52984</strain>
    </source>
</reference>
<dbReference type="OrthoDB" id="1490880at2"/>
<feature type="transmembrane region" description="Helical" evidence="1">
    <location>
        <begin position="150"/>
        <end position="169"/>
    </location>
</feature>
<keyword evidence="1" id="KW-1133">Transmembrane helix</keyword>
<dbReference type="KEGG" id="afla:FHG64_04670"/>
<dbReference type="AlphaFoldDB" id="A0A5B7X0H9"/>
<organism evidence="3 4">
    <name type="scientific">Antarcticibacterium flavum</name>
    <dbReference type="NCBI Taxonomy" id="2058175"/>
    <lineage>
        <taxon>Bacteria</taxon>
        <taxon>Pseudomonadati</taxon>
        <taxon>Bacteroidota</taxon>
        <taxon>Flavobacteriia</taxon>
        <taxon>Flavobacteriales</taxon>
        <taxon>Flavobacteriaceae</taxon>
        <taxon>Antarcticibacterium</taxon>
    </lineage>
</organism>
<gene>
    <name evidence="3" type="ORF">FHG64_04670</name>
</gene>
<sequence>MGKNKEKTFFIHYLPIYGSFSTGLIYGAIGVIAILSFLRLKDGGADESSLMAYLNDYLLGKILIGIILMGTLSYIIWRIYESYKDPYNYGSNWKGIMRRTGIGLSSIADVLIAYSAIVILIGNSNVREDGVPAEEREMVGSMLSENWGDWVVVSIGVIIILTALVQFFYGITRGYKERLSIKHFNGKLKMLINILAWAGYFARGFIIGIIGFFFIKAGILENPNYIVNTDKAFNFIGENIGHFFFILVAVGTICYGAFMFFLGYTYNIEDRDNPLIST</sequence>
<evidence type="ECO:0000313" key="4">
    <source>
        <dbReference type="Proteomes" id="UP000309016"/>
    </source>
</evidence>
<evidence type="ECO:0000256" key="1">
    <source>
        <dbReference type="SAM" id="Phobius"/>
    </source>
</evidence>
<dbReference type="Proteomes" id="UP000309016">
    <property type="component" value="Chromosome"/>
</dbReference>
<proteinExistence type="predicted"/>
<keyword evidence="4" id="KW-1185">Reference proteome</keyword>
<dbReference type="InterPro" id="IPR009597">
    <property type="entry name" value="DUF1206"/>
</dbReference>
<name>A0A5B7X0H9_9FLAO</name>